<dbReference type="AlphaFoldDB" id="A0A0F9VF71"/>
<name>A0A0F9VF71_9ZZZZ</name>
<dbReference type="EMBL" id="LAZR01000029">
    <property type="protein sequence ID" value="KKO02705.1"/>
    <property type="molecule type" value="Genomic_DNA"/>
</dbReference>
<gene>
    <name evidence="1" type="ORF">LCGC14_0101540</name>
</gene>
<evidence type="ECO:0000313" key="1">
    <source>
        <dbReference type="EMBL" id="KKO02705.1"/>
    </source>
</evidence>
<organism evidence="1">
    <name type="scientific">marine sediment metagenome</name>
    <dbReference type="NCBI Taxonomy" id="412755"/>
    <lineage>
        <taxon>unclassified sequences</taxon>
        <taxon>metagenomes</taxon>
        <taxon>ecological metagenomes</taxon>
    </lineage>
</organism>
<reference evidence="1" key="1">
    <citation type="journal article" date="2015" name="Nature">
        <title>Complex archaea that bridge the gap between prokaryotes and eukaryotes.</title>
        <authorList>
            <person name="Spang A."/>
            <person name="Saw J.H."/>
            <person name="Jorgensen S.L."/>
            <person name="Zaremba-Niedzwiedzka K."/>
            <person name="Martijn J."/>
            <person name="Lind A.E."/>
            <person name="van Eijk R."/>
            <person name="Schleper C."/>
            <person name="Guy L."/>
            <person name="Ettema T.J."/>
        </authorList>
    </citation>
    <scope>NUCLEOTIDE SEQUENCE</scope>
</reference>
<accession>A0A0F9VF71</accession>
<proteinExistence type="predicted"/>
<comment type="caution">
    <text evidence="1">The sequence shown here is derived from an EMBL/GenBank/DDBJ whole genome shotgun (WGS) entry which is preliminary data.</text>
</comment>
<sequence length="95" mass="10861">MMNKIALVFGLVVLILIAGFVILRPGDEAKESEISFEENQQIEAWILENDLNQYGDSKDTVYIGGTPLFDEKTGESIDKYEYILRNHPNKPWLSQ</sequence>
<protein>
    <submittedName>
        <fullName evidence="1">Uncharacterized protein</fullName>
    </submittedName>
</protein>